<name>A0A7Y9FHI8_9CELL</name>
<keyword evidence="2" id="KW-0328">Glycosyltransferase</keyword>
<dbReference type="EMBL" id="JACCBK010000001">
    <property type="protein sequence ID" value="NYD87458.1"/>
    <property type="molecule type" value="Genomic_DNA"/>
</dbReference>
<reference evidence="1 4" key="2">
    <citation type="submission" date="2021-01" db="EMBL/GenBank/DDBJ databases">
        <title>Whole genome shotgun sequence of Cellulomonas oligotrophica NBRC 109435.</title>
        <authorList>
            <person name="Komaki H."/>
            <person name="Tamura T."/>
        </authorList>
    </citation>
    <scope>NUCLEOTIDE SEQUENCE [LARGE SCALE GENOMIC DNA]</scope>
    <source>
        <strain evidence="1 4">NBRC 109435</strain>
    </source>
</reference>
<dbReference type="SUPFAM" id="SSF53756">
    <property type="entry name" value="UDP-Glycosyltransferase/glycogen phosphorylase"/>
    <property type="match status" value="1"/>
</dbReference>
<dbReference type="Proteomes" id="UP000618382">
    <property type="component" value="Unassembled WGS sequence"/>
</dbReference>
<organism evidence="2 3">
    <name type="scientific">Cellulomonas oligotrophica</name>
    <dbReference type="NCBI Taxonomy" id="931536"/>
    <lineage>
        <taxon>Bacteria</taxon>
        <taxon>Bacillati</taxon>
        <taxon>Actinomycetota</taxon>
        <taxon>Actinomycetes</taxon>
        <taxon>Micrococcales</taxon>
        <taxon>Cellulomonadaceae</taxon>
        <taxon>Cellulomonas</taxon>
    </lineage>
</organism>
<evidence type="ECO:0000313" key="4">
    <source>
        <dbReference type="Proteomes" id="UP000618382"/>
    </source>
</evidence>
<dbReference type="EC" id="2.4.1.251" evidence="2"/>
<dbReference type="GO" id="GO:0016757">
    <property type="term" value="F:glycosyltransferase activity"/>
    <property type="evidence" value="ECO:0007669"/>
    <property type="project" value="UniProtKB-KW"/>
</dbReference>
<proteinExistence type="predicted"/>
<accession>A0A7Y9FHI8</accession>
<evidence type="ECO:0000313" key="1">
    <source>
        <dbReference type="EMBL" id="GIG34063.1"/>
    </source>
</evidence>
<keyword evidence="4" id="KW-1185">Reference proteome</keyword>
<evidence type="ECO:0000313" key="2">
    <source>
        <dbReference type="EMBL" id="NYD87458.1"/>
    </source>
</evidence>
<keyword evidence="2" id="KW-0808">Transferase</keyword>
<dbReference type="EMBL" id="BONN01000012">
    <property type="protein sequence ID" value="GIG34063.1"/>
    <property type="molecule type" value="Genomic_DNA"/>
</dbReference>
<protein>
    <submittedName>
        <fullName evidence="2">Beta-1,4-mannosyltransferase</fullName>
        <ecNumber evidence="2">2.4.1.251</ecNumber>
    </submittedName>
    <submittedName>
        <fullName evidence="1">GDP-mannose:glycolipid 4-beta-D-mannosyltransferase</fullName>
    </submittedName>
</protein>
<dbReference type="Gene3D" id="3.40.50.2000">
    <property type="entry name" value="Glycogen Phosphorylase B"/>
    <property type="match status" value="1"/>
</dbReference>
<dbReference type="RefSeq" id="WP_140459795.1">
    <property type="nucleotide sequence ID" value="NZ_BAABFI010000007.1"/>
</dbReference>
<dbReference type="Proteomes" id="UP000577956">
    <property type="component" value="Unassembled WGS sequence"/>
</dbReference>
<evidence type="ECO:0000313" key="3">
    <source>
        <dbReference type="Proteomes" id="UP000577956"/>
    </source>
</evidence>
<dbReference type="Pfam" id="PF13692">
    <property type="entry name" value="Glyco_trans_1_4"/>
    <property type="match status" value="1"/>
</dbReference>
<reference evidence="2 3" key="1">
    <citation type="submission" date="2020-07" db="EMBL/GenBank/DDBJ databases">
        <title>Sequencing the genomes of 1000 actinobacteria strains.</title>
        <authorList>
            <person name="Klenk H.-P."/>
        </authorList>
    </citation>
    <scope>NUCLEOTIDE SEQUENCE [LARGE SCALE GENOMIC DNA]</scope>
    <source>
        <strain evidence="2 3">DSM 24482</strain>
    </source>
</reference>
<comment type="caution">
    <text evidence="2">The sequence shown here is derived from an EMBL/GenBank/DDBJ whole genome shotgun (WGS) entry which is preliminary data.</text>
</comment>
<sequence length="351" mass="37806">MTTDQTVPVTVLESFPAPRRTTNPYLARLPAELPPDVRAVTFSWRTALVGRYDVFHVHWPEKLMRASTRPRTLVKQLAAAALLARLALTRTPVVRTLHNTDPHEPGGRVERLLLRAVDRRTATWIMLTPDTVRPATASPGSTAVTIPHPHYRDWYATAARTAPRPGRLLYFGLVRPYKGVEDLLAAFADVDDDELTLHVVGSPESPALRDAIAAQAATDARVGLRLEYADDDVLAAEVGAAQVVVLPYRRLQNSGAALLALSLDRPVLVPAGATATRLAAETGPGWVTTFDGTLTPADLTRALEAAAALDLGTARPDLSTRDWPGVAAAHADVFRACARRAPHPTPAGAAR</sequence>
<gene>
    <name evidence="1" type="primary">gumI</name>
    <name evidence="2" type="ORF">BKA21_003007</name>
    <name evidence="1" type="ORF">Col01nite_32220</name>
</gene>
<dbReference type="AlphaFoldDB" id="A0A7Y9FHI8"/>